<name>A0A3G7TJ87_9PSED</name>
<organism evidence="1 2">
    <name type="scientific">Pseudomonas chlororaphis</name>
    <dbReference type="NCBI Taxonomy" id="587753"/>
    <lineage>
        <taxon>Bacteria</taxon>
        <taxon>Pseudomonadati</taxon>
        <taxon>Pseudomonadota</taxon>
        <taxon>Gammaproteobacteria</taxon>
        <taxon>Pseudomonadales</taxon>
        <taxon>Pseudomonadaceae</taxon>
        <taxon>Pseudomonas</taxon>
    </lineage>
</organism>
<proteinExistence type="predicted"/>
<accession>A0A3G7TJ87</accession>
<protein>
    <submittedName>
        <fullName evidence="1">Uncharacterized protein</fullName>
    </submittedName>
</protein>
<reference evidence="1 2" key="1">
    <citation type="submission" date="2018-03" db="EMBL/GenBank/DDBJ databases">
        <title>Diversity of phytobeneficial traits revealed by whole-genome analysis of worldwide-isolated phenazine-producing Pseudomonas spp.</title>
        <authorList>
            <person name="Biessy A."/>
            <person name="Novinscak A."/>
            <person name="Blom J."/>
            <person name="Leger G."/>
            <person name="Thomashow L.S."/>
            <person name="Cazorla F.M."/>
            <person name="Josic D."/>
            <person name="Filion M."/>
        </authorList>
    </citation>
    <scope>NUCLEOTIDE SEQUENCE [LARGE SCALE GENOMIC DNA]</scope>
    <source>
        <strain evidence="1 2">B25</strain>
    </source>
</reference>
<sequence length="57" mass="6932">MRLRVMSAKPLQLHQLLQHFHRQALQPRTNKPALRLRFQQPLHLVRRLLMVPTLWMS</sequence>
<dbReference type="Proteomes" id="UP000268048">
    <property type="component" value="Chromosome"/>
</dbReference>
<dbReference type="EMBL" id="CP027753">
    <property type="protein sequence ID" value="AZE47155.1"/>
    <property type="molecule type" value="Genomic_DNA"/>
</dbReference>
<gene>
    <name evidence="1" type="ORF">C4K04_1465</name>
</gene>
<evidence type="ECO:0000313" key="2">
    <source>
        <dbReference type="Proteomes" id="UP000268048"/>
    </source>
</evidence>
<evidence type="ECO:0000313" key="1">
    <source>
        <dbReference type="EMBL" id="AZE47155.1"/>
    </source>
</evidence>
<dbReference type="AlphaFoldDB" id="A0A3G7TJ87"/>